<dbReference type="RefSeq" id="WP_270055741.1">
    <property type="nucleotide sequence ID" value="NZ_CP115149.1"/>
</dbReference>
<sequence>MTADAVEADFFGELEFIEVFVVDAVRLFGVEEAVVDIDPDGAVLFLEVVRQVGPGHEVEPVELHGRGLLAGGLDGRPAFRQSRTVRGV</sequence>
<evidence type="ECO:0000313" key="2">
    <source>
        <dbReference type="Proteomes" id="UP001212803"/>
    </source>
</evidence>
<protein>
    <submittedName>
        <fullName evidence="1">Uncharacterized protein</fullName>
    </submittedName>
</protein>
<organism evidence="1 2">
    <name type="scientific">Tepidiforma flava</name>
    <dbReference type="NCBI Taxonomy" id="3004094"/>
    <lineage>
        <taxon>Bacteria</taxon>
        <taxon>Bacillati</taxon>
        <taxon>Chloroflexota</taxon>
        <taxon>Tepidiformia</taxon>
        <taxon>Tepidiformales</taxon>
        <taxon>Tepidiformaceae</taxon>
        <taxon>Tepidiforma</taxon>
    </lineage>
</organism>
<accession>A0ABY7M3R8</accession>
<keyword evidence="2" id="KW-1185">Reference proteome</keyword>
<name>A0ABY7M3R8_9CHLR</name>
<reference evidence="1 2" key="1">
    <citation type="journal article" date="2023" name="ISME J.">
        <title>Thermophilic Dehalococcoidia with unusual traits shed light on an unexpected past.</title>
        <authorList>
            <person name="Palmer M."/>
            <person name="Covington J.K."/>
            <person name="Zhou E.M."/>
            <person name="Thomas S.C."/>
            <person name="Habib N."/>
            <person name="Seymour C.O."/>
            <person name="Lai D."/>
            <person name="Johnston J."/>
            <person name="Hashimi A."/>
            <person name="Jiao J.Y."/>
            <person name="Muok A.R."/>
            <person name="Liu L."/>
            <person name="Xian W.D."/>
            <person name="Zhi X.Y."/>
            <person name="Li M.M."/>
            <person name="Silva L.P."/>
            <person name="Bowen B.P."/>
            <person name="Louie K."/>
            <person name="Briegel A."/>
            <person name="Pett-Ridge J."/>
            <person name="Weber P.K."/>
            <person name="Tocheva E.I."/>
            <person name="Woyke T."/>
            <person name="Northen T.R."/>
            <person name="Mayali X."/>
            <person name="Li W.J."/>
            <person name="Hedlund B.P."/>
        </authorList>
    </citation>
    <scope>NUCLEOTIDE SEQUENCE [LARGE SCALE GENOMIC DNA]</scope>
    <source>
        <strain evidence="1 2">YIM 72310</strain>
    </source>
</reference>
<evidence type="ECO:0000313" key="1">
    <source>
        <dbReference type="EMBL" id="WBL35213.1"/>
    </source>
</evidence>
<gene>
    <name evidence="1" type="ORF">O0235_10475</name>
</gene>
<proteinExistence type="predicted"/>
<dbReference type="Proteomes" id="UP001212803">
    <property type="component" value="Chromosome"/>
</dbReference>
<dbReference type="EMBL" id="CP115149">
    <property type="protein sequence ID" value="WBL35213.1"/>
    <property type="molecule type" value="Genomic_DNA"/>
</dbReference>